<dbReference type="AlphaFoldDB" id="A0A3M9XKC7"/>
<feature type="transmembrane region" description="Helical" evidence="1">
    <location>
        <begin position="461"/>
        <end position="481"/>
    </location>
</feature>
<keyword evidence="1" id="KW-0472">Membrane</keyword>
<proteinExistence type="predicted"/>
<comment type="caution">
    <text evidence="2">The sequence shown here is derived from an EMBL/GenBank/DDBJ whole genome shotgun (WGS) entry which is preliminary data.</text>
</comment>
<accession>A0A3M9XKC7</accession>
<sequence length="499" mass="55636">MTVQSGFLQEQGESSLRDRSLETTGAEFVALSCLAGAYAISEGFLGPASYDSVNFYGPMALMAILARGAWRMLRLNSANIWAPLVWFRVSTIVYFGFGQIAPFIMNDASLLYLNKYYAPQPQEILKLNLLVAFGVIAVFLGAQIYAKIAPPRFQQMMATPQKHAQSMRRTGLLLLFIGGAIKYLYVFPQAMGWTTDVLPGAVAMLSSLSLAGIYLLTLWALSIRNWLALFFISIFVIVEMTSGLLLFIKAETMLPLIVYLIAILSQKASVQRFLFAAASLVFLFMFLVPIASTGRIEVIRRSPERSQVSIAERLDIIWDAVTAPEQFGEEQGSLLRISYMSVATFAIARYDAGQPATTLDLVWVIFIPRFIWPEKPILDIGKSFSTEYSGILRENAVAPGIFADLYCNMGWYSLAFLVMPFGLLFAHFSRFAQKIMYKAQYTYMPILFLMMRWGLSVDNAALGLLGSVIQIFALQALLMIIERVRLNISARGVSIHGAR</sequence>
<feature type="transmembrane region" description="Helical" evidence="1">
    <location>
        <begin position="85"/>
        <end position="105"/>
    </location>
</feature>
<reference evidence="2 3" key="1">
    <citation type="submission" date="2018-08" db="EMBL/GenBank/DDBJ databases">
        <title>Genome sequence of Methylocystis hirsuta CSC1, a methanotroph able to accumulate PHAs.</title>
        <authorList>
            <person name="Bordel S."/>
            <person name="Rodriguez E."/>
            <person name="Gancedo J."/>
            <person name="Munoz R."/>
        </authorList>
    </citation>
    <scope>NUCLEOTIDE SEQUENCE [LARGE SCALE GENOMIC DNA]</scope>
    <source>
        <strain evidence="2 3">CSC1</strain>
    </source>
</reference>
<evidence type="ECO:0000313" key="3">
    <source>
        <dbReference type="Proteomes" id="UP000268623"/>
    </source>
</evidence>
<feature type="transmembrane region" description="Helical" evidence="1">
    <location>
        <begin position="273"/>
        <end position="292"/>
    </location>
</feature>
<name>A0A3M9XKC7_9HYPH</name>
<dbReference type="RefSeq" id="WP_123174674.1">
    <property type="nucleotide sequence ID" value="NZ_QWDD01000001.1"/>
</dbReference>
<evidence type="ECO:0000313" key="2">
    <source>
        <dbReference type="EMBL" id="RNJ48677.1"/>
    </source>
</evidence>
<evidence type="ECO:0000256" key="1">
    <source>
        <dbReference type="SAM" id="Phobius"/>
    </source>
</evidence>
<gene>
    <name evidence="2" type="ORF">D1O30_02555</name>
</gene>
<feature type="transmembrane region" description="Helical" evidence="1">
    <location>
        <begin position="53"/>
        <end position="73"/>
    </location>
</feature>
<evidence type="ECO:0008006" key="4">
    <source>
        <dbReference type="Google" id="ProtNLM"/>
    </source>
</evidence>
<keyword evidence="3" id="KW-1185">Reference proteome</keyword>
<protein>
    <recommendedName>
        <fullName evidence="4">Oligosaccharide repeat unit polymerase</fullName>
    </recommendedName>
</protein>
<keyword evidence="1" id="KW-1133">Transmembrane helix</keyword>
<dbReference type="OrthoDB" id="7842515at2"/>
<feature type="transmembrane region" description="Helical" evidence="1">
    <location>
        <begin position="409"/>
        <end position="428"/>
    </location>
</feature>
<feature type="transmembrane region" description="Helical" evidence="1">
    <location>
        <begin position="125"/>
        <end position="146"/>
    </location>
</feature>
<dbReference type="Proteomes" id="UP000268623">
    <property type="component" value="Unassembled WGS sequence"/>
</dbReference>
<dbReference type="EMBL" id="QWDD01000001">
    <property type="protein sequence ID" value="RNJ48677.1"/>
    <property type="molecule type" value="Genomic_DNA"/>
</dbReference>
<feature type="transmembrane region" description="Helical" evidence="1">
    <location>
        <begin position="223"/>
        <end position="238"/>
    </location>
</feature>
<organism evidence="2 3">
    <name type="scientific">Methylocystis hirsuta</name>
    <dbReference type="NCBI Taxonomy" id="369798"/>
    <lineage>
        <taxon>Bacteria</taxon>
        <taxon>Pseudomonadati</taxon>
        <taxon>Pseudomonadota</taxon>
        <taxon>Alphaproteobacteria</taxon>
        <taxon>Hyphomicrobiales</taxon>
        <taxon>Methylocystaceae</taxon>
        <taxon>Methylocystis</taxon>
    </lineage>
</organism>
<keyword evidence="1" id="KW-0812">Transmembrane</keyword>
<feature type="transmembrane region" description="Helical" evidence="1">
    <location>
        <begin position="197"/>
        <end position="216"/>
    </location>
</feature>
<feature type="transmembrane region" description="Helical" evidence="1">
    <location>
        <begin position="167"/>
        <end position="185"/>
    </location>
</feature>